<evidence type="ECO:0000313" key="9">
    <source>
        <dbReference type="Proteomes" id="UP001606134"/>
    </source>
</evidence>
<dbReference type="PIRSF" id="PIRSF001399">
    <property type="entry name" value="DHquinase_II"/>
    <property type="match status" value="1"/>
</dbReference>
<organism evidence="8 9">
    <name type="scientific">Pelomonas candidula</name>
    <dbReference type="NCBI Taxonomy" id="3299025"/>
    <lineage>
        <taxon>Bacteria</taxon>
        <taxon>Pseudomonadati</taxon>
        <taxon>Pseudomonadota</taxon>
        <taxon>Betaproteobacteria</taxon>
        <taxon>Burkholderiales</taxon>
        <taxon>Sphaerotilaceae</taxon>
        <taxon>Roseateles</taxon>
    </lineage>
</organism>
<name>A0ABW7HJY6_9BURK</name>
<comment type="pathway">
    <text evidence="2 7">Metabolic intermediate biosynthesis; chorismate biosynthesis; chorismate from D-erythrose 4-phosphate and phosphoenolpyruvate: step 3/7.</text>
</comment>
<keyword evidence="7" id="KW-0057">Aromatic amino acid biosynthesis</keyword>
<feature type="binding site" evidence="7">
    <location>
        <begin position="102"/>
        <end position="103"/>
    </location>
    <ligand>
        <name>substrate</name>
    </ligand>
</feature>
<proteinExistence type="inferred from homology"/>
<evidence type="ECO:0000256" key="3">
    <source>
        <dbReference type="ARBA" id="ARBA00011037"/>
    </source>
</evidence>
<dbReference type="Gene3D" id="3.40.50.9100">
    <property type="entry name" value="Dehydroquinase, class II"/>
    <property type="match status" value="1"/>
</dbReference>
<protein>
    <recommendedName>
        <fullName evidence="5 7">3-dehydroquinate dehydratase</fullName>
        <shortName evidence="7">3-dehydroquinase</shortName>
        <ecNumber evidence="5 7">4.2.1.10</ecNumber>
    </recommendedName>
    <alternativeName>
        <fullName evidence="7">Type II DHQase</fullName>
    </alternativeName>
</protein>
<gene>
    <name evidence="7 8" type="primary">aroQ</name>
    <name evidence="8" type="ORF">ACG04R_26435</name>
</gene>
<comment type="subunit">
    <text evidence="4 7">Homododecamer.</text>
</comment>
<dbReference type="InterPro" id="IPR036441">
    <property type="entry name" value="DHquinase_II_sf"/>
</dbReference>
<dbReference type="GO" id="GO:0003855">
    <property type="term" value="F:3-dehydroquinate dehydratase activity"/>
    <property type="evidence" value="ECO:0007669"/>
    <property type="project" value="UniProtKB-EC"/>
</dbReference>
<dbReference type="EC" id="4.2.1.10" evidence="5 7"/>
<feature type="active site" description="Proton acceptor" evidence="7">
    <location>
        <position position="23"/>
    </location>
</feature>
<evidence type="ECO:0000256" key="2">
    <source>
        <dbReference type="ARBA" id="ARBA00004902"/>
    </source>
</evidence>
<feature type="binding site" evidence="7">
    <location>
        <position position="75"/>
    </location>
    <ligand>
        <name>substrate</name>
    </ligand>
</feature>
<dbReference type="PANTHER" id="PTHR21272:SF3">
    <property type="entry name" value="CATABOLIC 3-DEHYDROQUINASE"/>
    <property type="match status" value="1"/>
</dbReference>
<dbReference type="PANTHER" id="PTHR21272">
    <property type="entry name" value="CATABOLIC 3-DEHYDROQUINASE"/>
    <property type="match status" value="1"/>
</dbReference>
<sequence>MKQVLMLHGVNHNLFGQRDPRHYGSDTLADIDARLVSLAGELDVTVQSFQTNAEGAMVERIHQALHDRVDAVLINAGAWTHYSYAIRDALAMLSCPIVELHMSNIHAREAFRHQSVFAAIVRGQICGFGVDSYLLALRAAVAAISPPANPAAAAAPTSSR</sequence>
<dbReference type="NCBIfam" id="TIGR01088">
    <property type="entry name" value="aroQ"/>
    <property type="match status" value="1"/>
</dbReference>
<comment type="similarity">
    <text evidence="3 7">Belongs to the type-II 3-dehydroquinase family.</text>
</comment>
<evidence type="ECO:0000256" key="4">
    <source>
        <dbReference type="ARBA" id="ARBA00011193"/>
    </source>
</evidence>
<dbReference type="CDD" id="cd00466">
    <property type="entry name" value="DHQase_II"/>
    <property type="match status" value="1"/>
</dbReference>
<dbReference type="Pfam" id="PF01220">
    <property type="entry name" value="DHquinase_II"/>
    <property type="match status" value="1"/>
</dbReference>
<evidence type="ECO:0000256" key="7">
    <source>
        <dbReference type="HAMAP-Rule" id="MF_00169"/>
    </source>
</evidence>
<comment type="caution">
    <text evidence="8">The sequence shown here is derived from an EMBL/GenBank/DDBJ whole genome shotgun (WGS) entry which is preliminary data.</text>
</comment>
<feature type="binding site" evidence="7">
    <location>
        <position position="112"/>
    </location>
    <ligand>
        <name>substrate</name>
    </ligand>
</feature>
<reference evidence="8 9" key="1">
    <citation type="submission" date="2024-08" db="EMBL/GenBank/DDBJ databases">
        <authorList>
            <person name="Lu H."/>
        </authorList>
    </citation>
    <scope>NUCLEOTIDE SEQUENCE [LARGE SCALE GENOMIC DNA]</scope>
    <source>
        <strain evidence="8 9">BYS78W</strain>
    </source>
</reference>
<keyword evidence="7" id="KW-0028">Amino-acid biosynthesis</keyword>
<dbReference type="InterPro" id="IPR001874">
    <property type="entry name" value="DHquinase_II"/>
</dbReference>
<dbReference type="NCBIfam" id="NF003807">
    <property type="entry name" value="PRK05395.1-4"/>
    <property type="match status" value="1"/>
</dbReference>
<dbReference type="NCBIfam" id="NF003805">
    <property type="entry name" value="PRK05395.1-2"/>
    <property type="match status" value="1"/>
</dbReference>
<comment type="function">
    <text evidence="7">Catalyzes a trans-dehydration via an enolate intermediate.</text>
</comment>
<dbReference type="SUPFAM" id="SSF52304">
    <property type="entry name" value="Type II 3-dehydroquinate dehydratase"/>
    <property type="match status" value="1"/>
</dbReference>
<feature type="binding site" evidence="7">
    <location>
        <position position="81"/>
    </location>
    <ligand>
        <name>substrate</name>
    </ligand>
</feature>
<dbReference type="HAMAP" id="MF_00169">
    <property type="entry name" value="AroQ"/>
    <property type="match status" value="1"/>
</dbReference>
<keyword evidence="9" id="KW-1185">Reference proteome</keyword>
<evidence type="ECO:0000256" key="1">
    <source>
        <dbReference type="ARBA" id="ARBA00001864"/>
    </source>
</evidence>
<evidence type="ECO:0000313" key="8">
    <source>
        <dbReference type="EMBL" id="MFG6490238.1"/>
    </source>
</evidence>
<feature type="binding site" evidence="7">
    <location>
        <position position="88"/>
    </location>
    <ligand>
        <name>substrate</name>
    </ligand>
</feature>
<dbReference type="RefSeq" id="WP_394417106.1">
    <property type="nucleotide sequence ID" value="NZ_JBIGIC010000020.1"/>
</dbReference>
<evidence type="ECO:0000256" key="6">
    <source>
        <dbReference type="ARBA" id="ARBA00023239"/>
    </source>
</evidence>
<dbReference type="Proteomes" id="UP001606134">
    <property type="component" value="Unassembled WGS sequence"/>
</dbReference>
<accession>A0ABW7HJY6</accession>
<feature type="site" description="Transition state stabilizer" evidence="7">
    <location>
        <position position="18"/>
    </location>
</feature>
<dbReference type="EMBL" id="JBIGIC010000020">
    <property type="protein sequence ID" value="MFG6490238.1"/>
    <property type="molecule type" value="Genomic_DNA"/>
</dbReference>
<keyword evidence="6 7" id="KW-0456">Lyase</keyword>
<comment type="catalytic activity">
    <reaction evidence="1 7">
        <text>3-dehydroquinate = 3-dehydroshikimate + H2O</text>
        <dbReference type="Rhea" id="RHEA:21096"/>
        <dbReference type="ChEBI" id="CHEBI:15377"/>
        <dbReference type="ChEBI" id="CHEBI:16630"/>
        <dbReference type="ChEBI" id="CHEBI:32364"/>
        <dbReference type="EC" id="4.2.1.10"/>
    </reaction>
</comment>
<feature type="active site" description="Proton donor" evidence="7">
    <location>
        <position position="101"/>
    </location>
</feature>
<evidence type="ECO:0000256" key="5">
    <source>
        <dbReference type="ARBA" id="ARBA00012060"/>
    </source>
</evidence>